<dbReference type="Gene3D" id="2.60.120.10">
    <property type="entry name" value="Jelly Rolls"/>
    <property type="match status" value="1"/>
</dbReference>
<dbReference type="PROSITE" id="PS00041">
    <property type="entry name" value="HTH_ARAC_FAMILY_1"/>
    <property type="match status" value="1"/>
</dbReference>
<accession>A0ABW0KF54</accession>
<keyword evidence="2" id="KW-0238">DNA-binding</keyword>
<dbReference type="Gene3D" id="1.10.10.60">
    <property type="entry name" value="Homeodomain-like"/>
    <property type="match status" value="2"/>
</dbReference>
<dbReference type="InterPro" id="IPR037923">
    <property type="entry name" value="HTH-like"/>
</dbReference>
<dbReference type="InterPro" id="IPR018060">
    <property type="entry name" value="HTH_AraC"/>
</dbReference>
<evidence type="ECO:0000256" key="3">
    <source>
        <dbReference type="ARBA" id="ARBA00023163"/>
    </source>
</evidence>
<reference evidence="6" key="1">
    <citation type="journal article" date="2019" name="Int. J. Syst. Evol. Microbiol.">
        <title>The Global Catalogue of Microorganisms (GCM) 10K type strain sequencing project: providing services to taxonomists for standard genome sequencing and annotation.</title>
        <authorList>
            <consortium name="The Broad Institute Genomics Platform"/>
            <consortium name="The Broad Institute Genome Sequencing Center for Infectious Disease"/>
            <person name="Wu L."/>
            <person name="Ma J."/>
        </authorList>
    </citation>
    <scope>NUCLEOTIDE SEQUENCE [LARGE SCALE GENOMIC DNA]</scope>
    <source>
        <strain evidence="6">KACC 11904</strain>
    </source>
</reference>
<dbReference type="RefSeq" id="WP_270879587.1">
    <property type="nucleotide sequence ID" value="NZ_JAQFVF010000025.1"/>
</dbReference>
<dbReference type="EMBL" id="JBHSMJ010000031">
    <property type="protein sequence ID" value="MFC5451192.1"/>
    <property type="molecule type" value="Genomic_DNA"/>
</dbReference>
<dbReference type="Pfam" id="PF12833">
    <property type="entry name" value="HTH_18"/>
    <property type="match status" value="1"/>
</dbReference>
<dbReference type="InterPro" id="IPR020449">
    <property type="entry name" value="Tscrpt_reg_AraC-type_HTH"/>
</dbReference>
<dbReference type="Pfam" id="PF02311">
    <property type="entry name" value="AraC_binding"/>
    <property type="match status" value="1"/>
</dbReference>
<evidence type="ECO:0000256" key="1">
    <source>
        <dbReference type="ARBA" id="ARBA00023015"/>
    </source>
</evidence>
<organism evidence="5 6">
    <name type="scientific">Paenibacillus aestuarii</name>
    <dbReference type="NCBI Taxonomy" id="516965"/>
    <lineage>
        <taxon>Bacteria</taxon>
        <taxon>Bacillati</taxon>
        <taxon>Bacillota</taxon>
        <taxon>Bacilli</taxon>
        <taxon>Bacillales</taxon>
        <taxon>Paenibacillaceae</taxon>
        <taxon>Paenibacillus</taxon>
    </lineage>
</organism>
<protein>
    <submittedName>
        <fullName evidence="5">Helix-turn-helix domain-containing protein</fullName>
    </submittedName>
</protein>
<dbReference type="InterPro" id="IPR003313">
    <property type="entry name" value="AraC-bd"/>
</dbReference>
<evidence type="ECO:0000259" key="4">
    <source>
        <dbReference type="PROSITE" id="PS01124"/>
    </source>
</evidence>
<dbReference type="InterPro" id="IPR018062">
    <property type="entry name" value="HTH_AraC-typ_CS"/>
</dbReference>
<keyword evidence="1" id="KW-0805">Transcription regulation</keyword>
<feature type="domain" description="HTH araC/xylS-type" evidence="4">
    <location>
        <begin position="194"/>
        <end position="292"/>
    </location>
</feature>
<name>A0ABW0KF54_9BACL</name>
<dbReference type="InterPro" id="IPR009057">
    <property type="entry name" value="Homeodomain-like_sf"/>
</dbReference>
<dbReference type="InterPro" id="IPR014710">
    <property type="entry name" value="RmlC-like_jellyroll"/>
</dbReference>
<dbReference type="PANTHER" id="PTHR43280">
    <property type="entry name" value="ARAC-FAMILY TRANSCRIPTIONAL REGULATOR"/>
    <property type="match status" value="1"/>
</dbReference>
<keyword evidence="3" id="KW-0804">Transcription</keyword>
<keyword evidence="6" id="KW-1185">Reference proteome</keyword>
<evidence type="ECO:0000313" key="6">
    <source>
        <dbReference type="Proteomes" id="UP001596044"/>
    </source>
</evidence>
<dbReference type="SUPFAM" id="SSF46689">
    <property type="entry name" value="Homeodomain-like"/>
    <property type="match status" value="2"/>
</dbReference>
<dbReference type="PRINTS" id="PR00032">
    <property type="entry name" value="HTHARAC"/>
</dbReference>
<dbReference type="SUPFAM" id="SSF51215">
    <property type="entry name" value="Regulatory protein AraC"/>
    <property type="match status" value="1"/>
</dbReference>
<gene>
    <name evidence="5" type="ORF">ACFPOG_23435</name>
</gene>
<evidence type="ECO:0000313" key="5">
    <source>
        <dbReference type="EMBL" id="MFC5451192.1"/>
    </source>
</evidence>
<dbReference type="PANTHER" id="PTHR43280:SF34">
    <property type="entry name" value="ARAC-FAMILY TRANSCRIPTIONAL REGULATOR"/>
    <property type="match status" value="1"/>
</dbReference>
<dbReference type="Proteomes" id="UP001596044">
    <property type="component" value="Unassembled WGS sequence"/>
</dbReference>
<dbReference type="SMART" id="SM00342">
    <property type="entry name" value="HTH_ARAC"/>
    <property type="match status" value="1"/>
</dbReference>
<sequence>MSTFQASQYFEDLSFPFHIEQYTIRKGQEIPLHTHDFVELVYVVEGCAVHEMSGMTYELRSGDIFILEPNIYHSYKGAMNKETIVYNVLFKLELLHKELNALCEIPSFLDFFYIAPFLRKNATFYPHLTLSGLHQTLFENHLETLYREEKERQTGYHLVIKTRFIECMVQLSRFYAAHRNPHPTPAYTDEQWIASVVSLIEQHYNKPFSLDQLSRLCGMSIPSFTAKFKAYTKKTFVEYKHDIQIKEACKMMETTSEKIADIAYEVGFEDLSFFYRVFRKKMGIPPLKYRLSKKEY</sequence>
<proteinExistence type="predicted"/>
<dbReference type="PROSITE" id="PS01124">
    <property type="entry name" value="HTH_ARAC_FAMILY_2"/>
    <property type="match status" value="1"/>
</dbReference>
<evidence type="ECO:0000256" key="2">
    <source>
        <dbReference type="ARBA" id="ARBA00023125"/>
    </source>
</evidence>
<comment type="caution">
    <text evidence="5">The sequence shown here is derived from an EMBL/GenBank/DDBJ whole genome shotgun (WGS) entry which is preliminary data.</text>
</comment>